<dbReference type="Gene3D" id="3.90.190.20">
    <property type="entry name" value="Mur ligase, C-terminal domain"/>
    <property type="match status" value="1"/>
</dbReference>
<comment type="caution">
    <text evidence="13">The sequence shown here is derived from an EMBL/GenBank/DDBJ whole genome shotgun (WGS) entry which is preliminary data.</text>
</comment>
<evidence type="ECO:0000256" key="6">
    <source>
        <dbReference type="ARBA" id="ARBA00022840"/>
    </source>
</evidence>
<sequence>MKFKTVNELTDYLYHLPRLHEKSDLTYVKRVLKALGQPQDQVKCCHITGTNGKGSTAYYLSNLLQKAGQQTGLFVSPFIVRFNERIQLNGQAIADEELLEAANRVEEAVDRLRESDPGFALVTFEYEVAMAFDYFARKKCDYAVIEVGIGAEHDKTNVITPAVSLITTIGMDHEQIIGPTLADIAREKSGIIKPGVPVVLGDIPPEVQGIIEDKIRRDASPASWLGRDFQVQVQADGCQLLLGSKEYRLPAWPLAEAKDAAMALAAFSSLPLALSRQQAEAALVQTTVPGRYQLLVKGGKSFLLDGAHNVQAGQQLLPYARRLARERGGRLLVLAAMMKDKDLSDFLALFTEEAVTLTSLPYPRAAKQADFPAWARERFAYEGDLKQALDQLAGRAADRDLVLVTGSFYLVSAALQLLQAGE</sequence>
<name>A0ABQ3W4A8_9LACO</name>
<evidence type="ECO:0000256" key="4">
    <source>
        <dbReference type="ARBA" id="ARBA00022723"/>
    </source>
</evidence>
<dbReference type="EC" id="6.3.2.17" evidence="2"/>
<evidence type="ECO:0000256" key="8">
    <source>
        <dbReference type="ARBA" id="ARBA00030592"/>
    </source>
</evidence>
<dbReference type="PANTHER" id="PTHR11136:SF0">
    <property type="entry name" value="DIHYDROFOLATE SYNTHETASE-RELATED"/>
    <property type="match status" value="1"/>
</dbReference>
<dbReference type="InterPro" id="IPR036565">
    <property type="entry name" value="Mur-like_cat_sf"/>
</dbReference>
<dbReference type="SUPFAM" id="SSF53623">
    <property type="entry name" value="MurD-like peptide ligases, catalytic domain"/>
    <property type="match status" value="1"/>
</dbReference>
<keyword evidence="4" id="KW-0479">Metal-binding</keyword>
<evidence type="ECO:0000256" key="7">
    <source>
        <dbReference type="ARBA" id="ARBA00022842"/>
    </source>
</evidence>
<dbReference type="SUPFAM" id="SSF53244">
    <property type="entry name" value="MurD-like peptide ligases, peptide-binding domain"/>
    <property type="match status" value="1"/>
</dbReference>
<dbReference type="RefSeq" id="WP_201336125.1">
    <property type="nucleotide sequence ID" value="NZ_BOCI01000282.1"/>
</dbReference>
<feature type="domain" description="Mur ligase central" evidence="12">
    <location>
        <begin position="47"/>
        <end position="193"/>
    </location>
</feature>
<proteinExistence type="inferred from homology"/>
<dbReference type="PIRSF" id="PIRSF001563">
    <property type="entry name" value="Folylpolyglu_synth"/>
    <property type="match status" value="1"/>
</dbReference>
<organism evidence="13 14">
    <name type="scientific">Lactobacillus nasalidis</name>
    <dbReference type="NCBI Taxonomy" id="2797258"/>
    <lineage>
        <taxon>Bacteria</taxon>
        <taxon>Bacillati</taxon>
        <taxon>Bacillota</taxon>
        <taxon>Bacilli</taxon>
        <taxon>Lactobacillales</taxon>
        <taxon>Lactobacillaceae</taxon>
        <taxon>Lactobacillus</taxon>
    </lineage>
</organism>
<evidence type="ECO:0000256" key="3">
    <source>
        <dbReference type="ARBA" id="ARBA00022598"/>
    </source>
</evidence>
<comment type="similarity">
    <text evidence="1 10">Belongs to the folylpolyglutamate synthase family.</text>
</comment>
<dbReference type="Pfam" id="PF02875">
    <property type="entry name" value="Mur_ligase_C"/>
    <property type="match status" value="1"/>
</dbReference>
<keyword evidence="3 10" id="KW-0436">Ligase</keyword>
<evidence type="ECO:0000256" key="9">
    <source>
        <dbReference type="ARBA" id="ARBA00047493"/>
    </source>
</evidence>
<evidence type="ECO:0000259" key="12">
    <source>
        <dbReference type="Pfam" id="PF08245"/>
    </source>
</evidence>
<reference evidence="14" key="1">
    <citation type="submission" date="2021-01" db="EMBL/GenBank/DDBJ databases">
        <title>Draft genome sequence of Nasalis larvatus strain YZ03.</title>
        <authorList>
            <person name="Suzuki-Hashido N."/>
            <person name="Tsuchida S."/>
            <person name="Hayakawa T."/>
        </authorList>
    </citation>
    <scope>NUCLEOTIDE SEQUENCE [LARGE SCALE GENOMIC DNA]</scope>
    <source>
        <strain evidence="14">YZ03</strain>
    </source>
</reference>
<evidence type="ECO:0000313" key="13">
    <source>
        <dbReference type="EMBL" id="GHW01340.1"/>
    </source>
</evidence>
<evidence type="ECO:0000256" key="10">
    <source>
        <dbReference type="PIRNR" id="PIRNR001563"/>
    </source>
</evidence>
<keyword evidence="6 10" id="KW-0067">ATP-binding</keyword>
<dbReference type="PANTHER" id="PTHR11136">
    <property type="entry name" value="FOLYLPOLYGLUTAMATE SYNTHASE-RELATED"/>
    <property type="match status" value="1"/>
</dbReference>
<keyword evidence="14" id="KW-1185">Reference proteome</keyword>
<evidence type="ECO:0000313" key="14">
    <source>
        <dbReference type="Proteomes" id="UP000616547"/>
    </source>
</evidence>
<evidence type="ECO:0000259" key="11">
    <source>
        <dbReference type="Pfam" id="PF02875"/>
    </source>
</evidence>
<feature type="domain" description="Mur ligase C-terminal" evidence="11">
    <location>
        <begin position="290"/>
        <end position="408"/>
    </location>
</feature>
<gene>
    <name evidence="13" type="primary">folC</name>
    <name evidence="13" type="ORF">lacNasYZ03_10270</name>
</gene>
<keyword evidence="5 10" id="KW-0547">Nucleotide-binding</keyword>
<evidence type="ECO:0000256" key="1">
    <source>
        <dbReference type="ARBA" id="ARBA00008276"/>
    </source>
</evidence>
<dbReference type="InterPro" id="IPR001645">
    <property type="entry name" value="Folylpolyglutamate_synth"/>
</dbReference>
<keyword evidence="7" id="KW-0460">Magnesium</keyword>
<dbReference type="Pfam" id="PF08245">
    <property type="entry name" value="Mur_ligase_M"/>
    <property type="match status" value="1"/>
</dbReference>
<dbReference type="Proteomes" id="UP000616547">
    <property type="component" value="Unassembled WGS sequence"/>
</dbReference>
<protein>
    <recommendedName>
        <fullName evidence="2">tetrahydrofolate synthase</fullName>
        <ecNumber evidence="2">6.3.2.17</ecNumber>
    </recommendedName>
    <alternativeName>
        <fullName evidence="8">Tetrahydrofolylpolyglutamate synthase</fullName>
    </alternativeName>
</protein>
<accession>A0ABQ3W4A8</accession>
<dbReference type="InterPro" id="IPR004101">
    <property type="entry name" value="Mur_ligase_C"/>
</dbReference>
<comment type="catalytic activity">
    <reaction evidence="9">
        <text>(6S)-5,6,7,8-tetrahydrofolyl-(gamma-L-Glu)(n) + L-glutamate + ATP = (6S)-5,6,7,8-tetrahydrofolyl-(gamma-L-Glu)(n+1) + ADP + phosphate + H(+)</text>
        <dbReference type="Rhea" id="RHEA:10580"/>
        <dbReference type="Rhea" id="RHEA-COMP:14738"/>
        <dbReference type="Rhea" id="RHEA-COMP:14740"/>
        <dbReference type="ChEBI" id="CHEBI:15378"/>
        <dbReference type="ChEBI" id="CHEBI:29985"/>
        <dbReference type="ChEBI" id="CHEBI:30616"/>
        <dbReference type="ChEBI" id="CHEBI:43474"/>
        <dbReference type="ChEBI" id="CHEBI:141005"/>
        <dbReference type="ChEBI" id="CHEBI:456216"/>
        <dbReference type="EC" id="6.3.2.17"/>
    </reaction>
</comment>
<dbReference type="InterPro" id="IPR036615">
    <property type="entry name" value="Mur_ligase_C_dom_sf"/>
</dbReference>
<dbReference type="EMBL" id="BOCI01000282">
    <property type="protein sequence ID" value="GHW01340.1"/>
    <property type="molecule type" value="Genomic_DNA"/>
</dbReference>
<dbReference type="Gene3D" id="3.40.1190.10">
    <property type="entry name" value="Mur-like, catalytic domain"/>
    <property type="match status" value="1"/>
</dbReference>
<evidence type="ECO:0000256" key="2">
    <source>
        <dbReference type="ARBA" id="ARBA00013025"/>
    </source>
</evidence>
<dbReference type="InterPro" id="IPR013221">
    <property type="entry name" value="Mur_ligase_cen"/>
</dbReference>
<dbReference type="NCBIfam" id="TIGR01499">
    <property type="entry name" value="folC"/>
    <property type="match status" value="1"/>
</dbReference>
<evidence type="ECO:0000256" key="5">
    <source>
        <dbReference type="ARBA" id="ARBA00022741"/>
    </source>
</evidence>